<evidence type="ECO:0000256" key="1">
    <source>
        <dbReference type="SAM" id="MobiDB-lite"/>
    </source>
</evidence>
<feature type="compositionally biased region" description="Low complexity" evidence="1">
    <location>
        <begin position="21"/>
        <end position="34"/>
    </location>
</feature>
<gene>
    <name evidence="2" type="ORF">BIN_B_03819</name>
</gene>
<name>A0A653ETY8_9MYCO</name>
<protein>
    <submittedName>
        <fullName evidence="2">Uncharacterized protein</fullName>
    </submittedName>
</protein>
<dbReference type="EMBL" id="LR589110">
    <property type="protein sequence ID" value="VTP00957.1"/>
    <property type="molecule type" value="Genomic_DNA"/>
</dbReference>
<proteinExistence type="predicted"/>
<feature type="region of interest" description="Disordered" evidence="1">
    <location>
        <begin position="1"/>
        <end position="34"/>
    </location>
</feature>
<accession>A0A653ETY8</accession>
<sequence length="97" mass="10143">MPNIRTDTSELGQTSGRWMSDTPTASTTLPAPTAAPADPISTAILAAVADWPVVHEIFTSMRASNATEFTGDNSATITTFSETEAGNTVLINDSVEV</sequence>
<reference evidence="2" key="1">
    <citation type="submission" date="2019-05" db="EMBL/GenBank/DDBJ databases">
        <authorList>
            <person name="Naeem R."/>
            <person name="Antony C."/>
            <person name="Guan Q."/>
        </authorList>
    </citation>
    <scope>NUCLEOTIDE SEQUENCE</scope>
    <source>
        <strain evidence="2">2</strain>
    </source>
</reference>
<feature type="compositionally biased region" description="Polar residues" evidence="1">
    <location>
        <begin position="1"/>
        <end position="17"/>
    </location>
</feature>
<dbReference type="AlphaFoldDB" id="A0A653ETY8"/>
<evidence type="ECO:0000313" key="2">
    <source>
        <dbReference type="EMBL" id="VTP00957.1"/>
    </source>
</evidence>
<organism evidence="2">
    <name type="scientific">Mycobacterium riyadhense</name>
    <dbReference type="NCBI Taxonomy" id="486698"/>
    <lineage>
        <taxon>Bacteria</taxon>
        <taxon>Bacillati</taxon>
        <taxon>Actinomycetota</taxon>
        <taxon>Actinomycetes</taxon>
        <taxon>Mycobacteriales</taxon>
        <taxon>Mycobacteriaceae</taxon>
        <taxon>Mycobacterium</taxon>
    </lineage>
</organism>